<evidence type="ECO:0008006" key="17">
    <source>
        <dbReference type="Google" id="ProtNLM"/>
    </source>
</evidence>
<feature type="domain" description="Nuclear receptor" evidence="14">
    <location>
        <begin position="587"/>
        <end position="673"/>
    </location>
</feature>
<keyword evidence="6" id="KW-0805">Transcription regulation</keyword>
<feature type="compositionally biased region" description="Polar residues" evidence="12">
    <location>
        <begin position="25"/>
        <end position="34"/>
    </location>
</feature>
<keyword evidence="2" id="KW-0479">Metal-binding</keyword>
<keyword evidence="7" id="KW-0238">DNA-binding</keyword>
<evidence type="ECO:0000256" key="1">
    <source>
        <dbReference type="ARBA" id="ARBA00004123"/>
    </source>
</evidence>
<evidence type="ECO:0000313" key="15">
    <source>
        <dbReference type="EnsemblMetazoa" id="tetur04g07490.1"/>
    </source>
</evidence>
<dbReference type="PANTHER" id="PTHR24406">
    <property type="entry name" value="TRANSCRIPTIONAL REPRESSOR CTCFL-RELATED"/>
    <property type="match status" value="1"/>
</dbReference>
<evidence type="ECO:0000256" key="4">
    <source>
        <dbReference type="ARBA" id="ARBA00022771"/>
    </source>
</evidence>
<keyword evidence="5" id="KW-0862">Zinc</keyword>
<dbReference type="PROSITE" id="PS51030">
    <property type="entry name" value="NUCLEAR_REC_DBD_2"/>
    <property type="match status" value="2"/>
</dbReference>
<evidence type="ECO:0000256" key="3">
    <source>
        <dbReference type="ARBA" id="ARBA00022737"/>
    </source>
</evidence>
<keyword evidence="9" id="KW-0675">Receptor</keyword>
<dbReference type="SUPFAM" id="SSF57716">
    <property type="entry name" value="Glucocorticoid receptor-like (DNA-binding domain)"/>
    <property type="match status" value="1"/>
</dbReference>
<dbReference type="PROSITE" id="PS00028">
    <property type="entry name" value="ZINC_FINGER_C2H2_1"/>
    <property type="match status" value="1"/>
</dbReference>
<dbReference type="EMBL" id="CAEY01001374">
    <property type="status" value="NOT_ANNOTATED_CDS"/>
    <property type="molecule type" value="Genomic_DNA"/>
</dbReference>
<dbReference type="InterPro" id="IPR050888">
    <property type="entry name" value="ZnF_C2H2-type_TF"/>
</dbReference>
<feature type="region of interest" description="Disordered" evidence="12">
    <location>
        <begin position="1"/>
        <end position="34"/>
    </location>
</feature>
<dbReference type="InterPro" id="IPR013087">
    <property type="entry name" value="Znf_C2H2_type"/>
</dbReference>
<dbReference type="Proteomes" id="UP000015104">
    <property type="component" value="Unassembled WGS sequence"/>
</dbReference>
<dbReference type="GO" id="GO:0043565">
    <property type="term" value="F:sequence-specific DNA binding"/>
    <property type="evidence" value="ECO:0007669"/>
    <property type="project" value="InterPro"/>
</dbReference>
<evidence type="ECO:0000256" key="2">
    <source>
        <dbReference type="ARBA" id="ARBA00022723"/>
    </source>
</evidence>
<dbReference type="InterPro" id="IPR013088">
    <property type="entry name" value="Znf_NHR/GATA"/>
</dbReference>
<comment type="subcellular location">
    <subcellularLocation>
        <location evidence="1">Nucleus</location>
    </subcellularLocation>
</comment>
<dbReference type="GO" id="GO:0003700">
    <property type="term" value="F:DNA-binding transcription factor activity"/>
    <property type="evidence" value="ECO:0007669"/>
    <property type="project" value="InterPro"/>
</dbReference>
<dbReference type="PROSITE" id="PS50157">
    <property type="entry name" value="ZINC_FINGER_C2H2_2"/>
    <property type="match status" value="1"/>
</dbReference>
<keyword evidence="3" id="KW-0677">Repeat</keyword>
<dbReference type="EnsemblMetazoa" id="tetur04g07490.1">
    <property type="protein sequence ID" value="tetur04g07490.1"/>
    <property type="gene ID" value="tetur04g07490"/>
</dbReference>
<keyword evidence="16" id="KW-1185">Reference proteome</keyword>
<organism evidence="15 16">
    <name type="scientific">Tetranychus urticae</name>
    <name type="common">Two-spotted spider mite</name>
    <dbReference type="NCBI Taxonomy" id="32264"/>
    <lineage>
        <taxon>Eukaryota</taxon>
        <taxon>Metazoa</taxon>
        <taxon>Ecdysozoa</taxon>
        <taxon>Arthropoda</taxon>
        <taxon>Chelicerata</taxon>
        <taxon>Arachnida</taxon>
        <taxon>Acari</taxon>
        <taxon>Acariformes</taxon>
        <taxon>Trombidiformes</taxon>
        <taxon>Prostigmata</taxon>
        <taxon>Eleutherengona</taxon>
        <taxon>Raphignathae</taxon>
        <taxon>Tetranychoidea</taxon>
        <taxon>Tetranychidae</taxon>
        <taxon>Tetranychus</taxon>
    </lineage>
</organism>
<evidence type="ECO:0000259" key="13">
    <source>
        <dbReference type="PROSITE" id="PS50157"/>
    </source>
</evidence>
<keyword evidence="4 11" id="KW-0863">Zinc-finger</keyword>
<keyword evidence="10" id="KW-0539">Nucleus</keyword>
<evidence type="ECO:0000256" key="6">
    <source>
        <dbReference type="ARBA" id="ARBA00023015"/>
    </source>
</evidence>
<evidence type="ECO:0000256" key="12">
    <source>
        <dbReference type="SAM" id="MobiDB-lite"/>
    </source>
</evidence>
<feature type="compositionally biased region" description="Basic residues" evidence="12">
    <location>
        <begin position="9"/>
        <end position="24"/>
    </location>
</feature>
<evidence type="ECO:0000256" key="7">
    <source>
        <dbReference type="ARBA" id="ARBA00023125"/>
    </source>
</evidence>
<dbReference type="GO" id="GO:0005634">
    <property type="term" value="C:nucleus"/>
    <property type="evidence" value="ECO:0007669"/>
    <property type="project" value="UniProtKB-SubCell"/>
</dbReference>
<accession>T1K358</accession>
<evidence type="ECO:0000256" key="9">
    <source>
        <dbReference type="ARBA" id="ARBA00023170"/>
    </source>
</evidence>
<evidence type="ECO:0000313" key="16">
    <source>
        <dbReference type="Proteomes" id="UP000015104"/>
    </source>
</evidence>
<protein>
    <recommendedName>
        <fullName evidence="17">C2H2-type domain-containing protein</fullName>
    </recommendedName>
</protein>
<feature type="domain" description="C2H2-type" evidence="13">
    <location>
        <begin position="191"/>
        <end position="211"/>
    </location>
</feature>
<evidence type="ECO:0000256" key="10">
    <source>
        <dbReference type="ARBA" id="ARBA00023242"/>
    </source>
</evidence>
<feature type="region of interest" description="Disordered" evidence="12">
    <location>
        <begin position="142"/>
        <end position="176"/>
    </location>
</feature>
<feature type="compositionally biased region" description="Low complexity" evidence="12">
    <location>
        <begin position="151"/>
        <end position="166"/>
    </location>
</feature>
<dbReference type="AlphaFoldDB" id="T1K358"/>
<dbReference type="Gene3D" id="3.30.50.10">
    <property type="entry name" value="Erythroid Transcription Factor GATA-1, subunit A"/>
    <property type="match status" value="2"/>
</dbReference>
<evidence type="ECO:0000256" key="11">
    <source>
        <dbReference type="PROSITE-ProRule" id="PRU00042"/>
    </source>
</evidence>
<dbReference type="GO" id="GO:0008270">
    <property type="term" value="F:zinc ion binding"/>
    <property type="evidence" value="ECO:0007669"/>
    <property type="project" value="UniProtKB-KW"/>
</dbReference>
<evidence type="ECO:0000256" key="8">
    <source>
        <dbReference type="ARBA" id="ARBA00023163"/>
    </source>
</evidence>
<name>T1K358_TETUR</name>
<dbReference type="SMART" id="SM00355">
    <property type="entry name" value="ZnF_C2H2"/>
    <property type="match status" value="3"/>
</dbReference>
<evidence type="ECO:0000256" key="5">
    <source>
        <dbReference type="ARBA" id="ARBA00022833"/>
    </source>
</evidence>
<dbReference type="HOGENOM" id="CLU_395028_0_0_1"/>
<dbReference type="InterPro" id="IPR001628">
    <property type="entry name" value="Znf_hrmn_rcpt"/>
</dbReference>
<reference evidence="15" key="2">
    <citation type="submission" date="2015-06" db="UniProtKB">
        <authorList>
            <consortium name="EnsemblMetazoa"/>
        </authorList>
    </citation>
    <scope>IDENTIFICATION</scope>
</reference>
<keyword evidence="8" id="KW-0804">Transcription</keyword>
<feature type="domain" description="Nuclear receptor" evidence="14">
    <location>
        <begin position="448"/>
        <end position="541"/>
    </location>
</feature>
<reference evidence="16" key="1">
    <citation type="submission" date="2011-08" db="EMBL/GenBank/DDBJ databases">
        <authorList>
            <person name="Rombauts S."/>
        </authorList>
    </citation>
    <scope>NUCLEOTIDE SEQUENCE</scope>
    <source>
        <strain evidence="16">London</strain>
    </source>
</reference>
<sequence length="698" mass="79310">MDSIVPNKKSGHGAKPYRSHRSARKSTSGTRLVSSTPTYDKISIAGRMTFQCRYFDCKYISTQFTQLIVHQTVTHGLTECEKCSVAYFSKSEKDNCFAKHESLELAESTITEEESTVDHEGDLQLVIDGILEAEDENILKLAPYQPPPSDSPQSTVSSLPSTSQSSGNFVHQQPEQPELSPIKLQISFKRFKCQHADCGRSFENEWALKSHFCAMKNYKIPRIIRLDSLPKMNTNSTQKREKSKKVKSDEYVDVCSTASSSDAYAFITKTNKEAFNTEGKKSFAKGRHLSVTTSRVQAELVARRHYVIPENQPPQIITEASNETPTTPPKIPSPFQHHPSSLRPVQLQVRVQVQVQVPVRVPVQVRVQVQAAVQMPNKTETETEGDNQINNRPRVCPVCHRVFKSRAAARAHFRFIHPSLMAPKNFALASAEQIDSRNTNIIINTSGHFTCEVCNVRRWRKRIMPKYGALACAPCEQFFASFLTKPAVYFCESKGECLDGNDVPKDQVSQFGGKQKCKACWIKLCFERFQKIDVWRNQIRKKFYPRLRSTGEHMPGYDYDYIRVYTTVASLSYVKTKTSKNEVDFDNDVCKICCQIATGVRCKTIYGTSLCSKCEASIKRFIRTPKVVYCQNNFSCLPKTPFHSIVPVVNICKACKIKRWLNSITIPDEINQMLSKYKPMLYPYSSSDNEEDETKKDK</sequence>
<evidence type="ECO:0000259" key="14">
    <source>
        <dbReference type="PROSITE" id="PS51030"/>
    </source>
</evidence>
<proteinExistence type="predicted"/>